<protein>
    <submittedName>
        <fullName evidence="2">Uncharacterized protein</fullName>
    </submittedName>
</protein>
<accession>A0A6A6P2P5</accession>
<sequence>MLAFDDPVCASPLQCTAYFCPLFTFPMSSLFFSPLLLGLRKGKKNKRRKFGRHGRFSTASLLLPLFPDSNDITAKVTVTAPLQRILTAALFYFSFPCLFHVPGSRLLSCSSVVAIQISLPTRLLPACILACWEGHTGGNGDWAWNKFWGAGSFRCFSSFFGNGLKVYADMRWAFLLFPRACERSMCVYLSVVGWRCSVWLFDRCLVVKIKMGP</sequence>
<keyword evidence="3" id="KW-1185">Reference proteome</keyword>
<dbReference type="AlphaFoldDB" id="A0A6A6P2P5"/>
<dbReference type="EMBL" id="MU001678">
    <property type="protein sequence ID" value="KAF2458301.1"/>
    <property type="molecule type" value="Genomic_DNA"/>
</dbReference>
<keyword evidence="1" id="KW-1133">Transmembrane helix</keyword>
<evidence type="ECO:0000313" key="2">
    <source>
        <dbReference type="EMBL" id="KAF2458301.1"/>
    </source>
</evidence>
<keyword evidence="1" id="KW-0812">Transmembrane</keyword>
<organism evidence="2 3">
    <name type="scientific">Lineolata rhizophorae</name>
    <dbReference type="NCBI Taxonomy" id="578093"/>
    <lineage>
        <taxon>Eukaryota</taxon>
        <taxon>Fungi</taxon>
        <taxon>Dikarya</taxon>
        <taxon>Ascomycota</taxon>
        <taxon>Pezizomycotina</taxon>
        <taxon>Dothideomycetes</taxon>
        <taxon>Dothideomycetes incertae sedis</taxon>
        <taxon>Lineolatales</taxon>
        <taxon>Lineolataceae</taxon>
        <taxon>Lineolata</taxon>
    </lineage>
</organism>
<gene>
    <name evidence="2" type="ORF">BDY21DRAFT_342117</name>
</gene>
<dbReference type="Proteomes" id="UP000799766">
    <property type="component" value="Unassembled WGS sequence"/>
</dbReference>
<reference evidence="2" key="1">
    <citation type="journal article" date="2020" name="Stud. Mycol.">
        <title>101 Dothideomycetes genomes: a test case for predicting lifestyles and emergence of pathogens.</title>
        <authorList>
            <person name="Haridas S."/>
            <person name="Albert R."/>
            <person name="Binder M."/>
            <person name="Bloem J."/>
            <person name="Labutti K."/>
            <person name="Salamov A."/>
            <person name="Andreopoulos B."/>
            <person name="Baker S."/>
            <person name="Barry K."/>
            <person name="Bills G."/>
            <person name="Bluhm B."/>
            <person name="Cannon C."/>
            <person name="Castanera R."/>
            <person name="Culley D."/>
            <person name="Daum C."/>
            <person name="Ezra D."/>
            <person name="Gonzalez J."/>
            <person name="Henrissat B."/>
            <person name="Kuo A."/>
            <person name="Liang C."/>
            <person name="Lipzen A."/>
            <person name="Lutzoni F."/>
            <person name="Magnuson J."/>
            <person name="Mondo S."/>
            <person name="Nolan M."/>
            <person name="Ohm R."/>
            <person name="Pangilinan J."/>
            <person name="Park H.-J."/>
            <person name="Ramirez L."/>
            <person name="Alfaro M."/>
            <person name="Sun H."/>
            <person name="Tritt A."/>
            <person name="Yoshinaga Y."/>
            <person name="Zwiers L.-H."/>
            <person name="Turgeon B."/>
            <person name="Goodwin S."/>
            <person name="Spatafora J."/>
            <person name="Crous P."/>
            <person name="Grigoriev I."/>
        </authorList>
    </citation>
    <scope>NUCLEOTIDE SEQUENCE</scope>
    <source>
        <strain evidence="2">ATCC 16933</strain>
    </source>
</reference>
<evidence type="ECO:0000313" key="3">
    <source>
        <dbReference type="Proteomes" id="UP000799766"/>
    </source>
</evidence>
<proteinExistence type="predicted"/>
<keyword evidence="1" id="KW-0472">Membrane</keyword>
<evidence type="ECO:0000256" key="1">
    <source>
        <dbReference type="SAM" id="Phobius"/>
    </source>
</evidence>
<name>A0A6A6P2P5_9PEZI</name>
<feature type="transmembrane region" description="Helical" evidence="1">
    <location>
        <begin position="16"/>
        <end position="39"/>
    </location>
</feature>